<sequence>MQWKCNSIYSAYENYCWSFSYNDPTNGKIVNGNTFDRSALALSSLSHGLRRSIQDSDSEACQKHCCSIFQWGGVLRSNDKRVEGLGNGICHYLKKIKNCVAEDRSSDDYYQREMIMNSGFTKIYSLCIDDFIIYDGRVGAALGLLVNKFCEDYSLEAVPVELAFAWGKGKESTYKRSSENRRNPGSDRYTFPELNNNPKRHIENNIRANWLLREITDQTESKFNKMDRDLQMRAIEAALFMIGYQVNG</sequence>
<organism evidence="2 3">
    <name type="scientific">Acetobacterium paludosum</name>
    <dbReference type="NCBI Taxonomy" id="52693"/>
    <lineage>
        <taxon>Bacteria</taxon>
        <taxon>Bacillati</taxon>
        <taxon>Bacillota</taxon>
        <taxon>Clostridia</taxon>
        <taxon>Eubacteriales</taxon>
        <taxon>Eubacteriaceae</taxon>
        <taxon>Acetobacterium</taxon>
    </lineage>
</organism>
<evidence type="ECO:0000256" key="1">
    <source>
        <dbReference type="SAM" id="MobiDB-lite"/>
    </source>
</evidence>
<reference evidence="2" key="1">
    <citation type="submission" date="2019-10" db="EMBL/GenBank/DDBJ databases">
        <authorList>
            <person name="Ross D.E."/>
            <person name="Gulliver D."/>
        </authorList>
    </citation>
    <scope>NUCLEOTIDE SEQUENCE</scope>
    <source>
        <strain evidence="2">DER-2019</strain>
    </source>
</reference>
<protein>
    <submittedName>
        <fullName evidence="2">Uncharacterized protein</fullName>
    </submittedName>
</protein>
<comment type="caution">
    <text evidence="2">The sequence shown here is derived from an EMBL/GenBank/DDBJ whole genome shotgun (WGS) entry which is preliminary data.</text>
</comment>
<accession>A0A923KVX3</accession>
<gene>
    <name evidence="2" type="ORF">GH810_03905</name>
</gene>
<dbReference type="Proteomes" id="UP000616595">
    <property type="component" value="Unassembled WGS sequence"/>
</dbReference>
<evidence type="ECO:0000313" key="3">
    <source>
        <dbReference type="Proteomes" id="UP000616595"/>
    </source>
</evidence>
<name>A0A923KVX3_9FIRM</name>
<proteinExistence type="predicted"/>
<feature type="compositionally biased region" description="Basic and acidic residues" evidence="1">
    <location>
        <begin position="175"/>
        <end position="185"/>
    </location>
</feature>
<dbReference type="AlphaFoldDB" id="A0A923KVX3"/>
<evidence type="ECO:0000313" key="2">
    <source>
        <dbReference type="EMBL" id="MBC3887448.1"/>
    </source>
</evidence>
<dbReference type="EMBL" id="WJBD01000003">
    <property type="protein sequence ID" value="MBC3887448.1"/>
    <property type="molecule type" value="Genomic_DNA"/>
</dbReference>
<feature type="region of interest" description="Disordered" evidence="1">
    <location>
        <begin position="175"/>
        <end position="196"/>
    </location>
</feature>
<reference evidence="2" key="2">
    <citation type="submission" date="2020-10" db="EMBL/GenBank/DDBJ databases">
        <title>Comparative genomics of the Acetobacterium genus.</title>
        <authorList>
            <person name="Marshall C."/>
            <person name="May H."/>
            <person name="Norman S."/>
        </authorList>
    </citation>
    <scope>NUCLEOTIDE SEQUENCE</scope>
    <source>
        <strain evidence="2">DER-2019</strain>
    </source>
</reference>
<keyword evidence="3" id="KW-1185">Reference proteome</keyword>